<dbReference type="Proteomes" id="UP001227230">
    <property type="component" value="Chromosome 5"/>
</dbReference>
<name>A0ABY9BZ96_VITVI</name>
<dbReference type="EMBL" id="CP126652">
    <property type="protein sequence ID" value="WJZ87849.1"/>
    <property type="molecule type" value="Genomic_DNA"/>
</dbReference>
<organism evidence="1 2">
    <name type="scientific">Vitis vinifera</name>
    <name type="common">Grape</name>
    <dbReference type="NCBI Taxonomy" id="29760"/>
    <lineage>
        <taxon>Eukaryota</taxon>
        <taxon>Viridiplantae</taxon>
        <taxon>Streptophyta</taxon>
        <taxon>Embryophyta</taxon>
        <taxon>Tracheophyta</taxon>
        <taxon>Spermatophyta</taxon>
        <taxon>Magnoliopsida</taxon>
        <taxon>eudicotyledons</taxon>
        <taxon>Gunneridae</taxon>
        <taxon>Pentapetalae</taxon>
        <taxon>rosids</taxon>
        <taxon>Vitales</taxon>
        <taxon>Vitaceae</taxon>
        <taxon>Viteae</taxon>
        <taxon>Vitis</taxon>
    </lineage>
</organism>
<dbReference type="PANTHER" id="PTHR11439:SF483">
    <property type="entry name" value="PEPTIDE SYNTHASE GLIP-LIKE, PUTATIVE (AFU_ORTHOLOGUE AFUA_3G12920)-RELATED"/>
    <property type="match status" value="1"/>
</dbReference>
<sequence length="104" mass="12008">MHWDAVKWIFRYLRGTTDYGIMFSKQQSDPSVRGYVDADYASDLDDRRCTTAYVFTFGRGPIFWKFMTQSLIALSTTESEYMAIAKTAKESLWLIGLVKELGIQ</sequence>
<evidence type="ECO:0000313" key="1">
    <source>
        <dbReference type="EMBL" id="WJZ87849.1"/>
    </source>
</evidence>
<dbReference type="PANTHER" id="PTHR11439">
    <property type="entry name" value="GAG-POL-RELATED RETROTRANSPOSON"/>
    <property type="match status" value="1"/>
</dbReference>
<keyword evidence="2" id="KW-1185">Reference proteome</keyword>
<accession>A0ABY9BZ96</accession>
<reference evidence="1 2" key="1">
    <citation type="journal article" date="2023" name="Hortic Res">
        <title>The complete reference genome for grapevine (Vitis vinifera L.) genetics and breeding.</title>
        <authorList>
            <person name="Shi X."/>
            <person name="Cao S."/>
            <person name="Wang X."/>
            <person name="Huang S."/>
            <person name="Wang Y."/>
            <person name="Liu Z."/>
            <person name="Liu W."/>
            <person name="Leng X."/>
            <person name="Peng Y."/>
            <person name="Wang N."/>
            <person name="Wang Y."/>
            <person name="Ma Z."/>
            <person name="Xu X."/>
            <person name="Zhang F."/>
            <person name="Xue H."/>
            <person name="Zhong H."/>
            <person name="Wang Y."/>
            <person name="Zhang K."/>
            <person name="Velt A."/>
            <person name="Avia K."/>
            <person name="Holtgrawe D."/>
            <person name="Grimplet J."/>
            <person name="Matus J.T."/>
            <person name="Ware D."/>
            <person name="Wu X."/>
            <person name="Wang H."/>
            <person name="Liu C."/>
            <person name="Fang Y."/>
            <person name="Rustenholz C."/>
            <person name="Cheng Z."/>
            <person name="Xiao H."/>
            <person name="Zhou Y."/>
        </authorList>
    </citation>
    <scope>NUCLEOTIDE SEQUENCE [LARGE SCALE GENOMIC DNA]</scope>
    <source>
        <strain evidence="2">cv. Pinot noir / PN40024</strain>
        <tissue evidence="1">Leaf</tissue>
    </source>
</reference>
<evidence type="ECO:0008006" key="3">
    <source>
        <dbReference type="Google" id="ProtNLM"/>
    </source>
</evidence>
<gene>
    <name evidence="1" type="ORF">VitviT2T_007198</name>
</gene>
<protein>
    <recommendedName>
        <fullName evidence="3">Retrovirus-related Pol polyprotein from transposon TNT 1-94</fullName>
    </recommendedName>
</protein>
<dbReference type="CDD" id="cd09272">
    <property type="entry name" value="RNase_HI_RT_Ty1"/>
    <property type="match status" value="1"/>
</dbReference>
<proteinExistence type="predicted"/>
<evidence type="ECO:0000313" key="2">
    <source>
        <dbReference type="Proteomes" id="UP001227230"/>
    </source>
</evidence>